<keyword evidence="8 10" id="KW-0239">DNA-directed DNA polymerase</keyword>
<organism evidence="14 15">
    <name type="scientific">Ancylobacter vacuolatus</name>
    <dbReference type="NCBI Taxonomy" id="223389"/>
    <lineage>
        <taxon>Bacteria</taxon>
        <taxon>Pseudomonadati</taxon>
        <taxon>Pseudomonadota</taxon>
        <taxon>Alphaproteobacteria</taxon>
        <taxon>Hyphomicrobiales</taxon>
        <taxon>Xanthobacteraceae</taxon>
        <taxon>Ancylobacter</taxon>
    </lineage>
</organism>
<evidence type="ECO:0000256" key="5">
    <source>
        <dbReference type="ARBA" id="ARBA00022679"/>
    </source>
</evidence>
<evidence type="ECO:0000259" key="11">
    <source>
        <dbReference type="Pfam" id="PF00712"/>
    </source>
</evidence>
<reference evidence="14 15" key="1">
    <citation type="submission" date="2023-07" db="EMBL/GenBank/DDBJ databases">
        <title>Genomic Encyclopedia of Type Strains, Phase IV (KMG-IV): sequencing the most valuable type-strain genomes for metagenomic binning, comparative biology and taxonomic classification.</title>
        <authorList>
            <person name="Goeker M."/>
        </authorList>
    </citation>
    <scope>NUCLEOTIDE SEQUENCE [LARGE SCALE GENOMIC DNA]</scope>
    <source>
        <strain evidence="14 15">DSM 1277</strain>
    </source>
</reference>
<keyword evidence="5 10" id="KW-0808">Transferase</keyword>
<dbReference type="Pfam" id="PF00712">
    <property type="entry name" value="DNA_pol3_beta"/>
    <property type="match status" value="1"/>
</dbReference>
<evidence type="ECO:0000256" key="6">
    <source>
        <dbReference type="ARBA" id="ARBA00022695"/>
    </source>
</evidence>
<sequence>MNITVERAAFLAALQRAHRAVERRNTIPILANVLLRAEGGRLTLIATDLDIEIEDSLPAECAAEGEATLPAQTLLDIVRKLPEGVQIKLEVSTDNGTATLRAGRSRFALNWLPASEFPSLGRLEDGVAFDIPGHALADALARVKFAISTEETRYYLNGIYLHRDPQVADRLRLVATDGHRLSLASLTVEGLPEFPGVIVPRKAVDELERLAQAADKAPLALLLSPVKLAATLGKARFTTKLIDGTFPDYGRVIPLGNAHVATLQAEELLSAVDRVGTVASERGRAVKFTFGAGKLVLDVINAEGGGSASEEVDIAYAADDIIIGFNGKYVVDLLNATAKTGPIEIALADPGSPTILRRPEASDALCVLMPMRVS</sequence>
<evidence type="ECO:0000256" key="1">
    <source>
        <dbReference type="ARBA" id="ARBA00004496"/>
    </source>
</evidence>
<comment type="caution">
    <text evidence="14">The sequence shown here is derived from an EMBL/GenBank/DDBJ whole genome shotgun (WGS) entry which is preliminary data.</text>
</comment>
<dbReference type="InterPro" id="IPR022634">
    <property type="entry name" value="DNA_polIII_beta_N"/>
</dbReference>
<keyword evidence="4 10" id="KW-0963">Cytoplasm</keyword>
<dbReference type="InterPro" id="IPR022637">
    <property type="entry name" value="DNA_polIII_beta_cen"/>
</dbReference>
<comment type="subcellular location">
    <subcellularLocation>
        <location evidence="1 10">Cytoplasm</location>
    </subcellularLocation>
</comment>
<dbReference type="Pfam" id="PF02768">
    <property type="entry name" value="DNA_pol3_beta_3"/>
    <property type="match status" value="1"/>
</dbReference>
<evidence type="ECO:0000256" key="10">
    <source>
        <dbReference type="PIRNR" id="PIRNR000804"/>
    </source>
</evidence>
<dbReference type="CDD" id="cd00140">
    <property type="entry name" value="beta_clamp"/>
    <property type="match status" value="1"/>
</dbReference>
<keyword evidence="6 10" id="KW-0548">Nucleotidyltransferase</keyword>
<dbReference type="PANTHER" id="PTHR30478:SF0">
    <property type="entry name" value="BETA SLIDING CLAMP"/>
    <property type="match status" value="1"/>
</dbReference>
<evidence type="ECO:0000256" key="4">
    <source>
        <dbReference type="ARBA" id="ARBA00022490"/>
    </source>
</evidence>
<dbReference type="Pfam" id="PF02767">
    <property type="entry name" value="DNA_pol3_beta_2"/>
    <property type="match status" value="1"/>
</dbReference>
<evidence type="ECO:0000256" key="8">
    <source>
        <dbReference type="ARBA" id="ARBA00022932"/>
    </source>
</evidence>
<name>A0ABU0DMW0_9HYPH</name>
<feature type="domain" description="DNA polymerase III beta sliding clamp central" evidence="12">
    <location>
        <begin position="131"/>
        <end position="248"/>
    </location>
</feature>
<dbReference type="NCBIfam" id="TIGR00663">
    <property type="entry name" value="dnan"/>
    <property type="match status" value="1"/>
</dbReference>
<evidence type="ECO:0000313" key="14">
    <source>
        <dbReference type="EMBL" id="MDQ0349770.1"/>
    </source>
</evidence>
<evidence type="ECO:0000256" key="2">
    <source>
        <dbReference type="ARBA" id="ARBA00010752"/>
    </source>
</evidence>
<dbReference type="PIRSF" id="PIRSF000804">
    <property type="entry name" value="DNA_pol_III_b"/>
    <property type="match status" value="1"/>
</dbReference>
<dbReference type="EMBL" id="JAUSUH010000012">
    <property type="protein sequence ID" value="MDQ0349770.1"/>
    <property type="molecule type" value="Genomic_DNA"/>
</dbReference>
<accession>A0ABU0DMW0</accession>
<keyword evidence="9" id="KW-0238">DNA-binding</keyword>
<feature type="domain" description="DNA polymerase III beta sliding clamp N-terminal" evidence="11">
    <location>
        <begin position="1"/>
        <end position="120"/>
    </location>
</feature>
<protein>
    <recommendedName>
        <fullName evidence="3 10">Beta sliding clamp</fullName>
    </recommendedName>
</protein>
<dbReference type="GO" id="GO:0003887">
    <property type="term" value="F:DNA-directed DNA polymerase activity"/>
    <property type="evidence" value="ECO:0007669"/>
    <property type="project" value="UniProtKB-EC"/>
</dbReference>
<evidence type="ECO:0000313" key="15">
    <source>
        <dbReference type="Proteomes" id="UP001238467"/>
    </source>
</evidence>
<dbReference type="RefSeq" id="WP_307063741.1">
    <property type="nucleotide sequence ID" value="NZ_JAUSUH010000012.1"/>
</dbReference>
<comment type="function">
    <text evidence="10">Confers DNA tethering and processivity to DNA polymerases and other proteins. Acts as a clamp, forming a ring around DNA (a reaction catalyzed by the clamp-loading complex) which diffuses in an ATP-independent manner freely and bidirectionally along dsDNA. Initially characterized for its ability to contact the catalytic subunit of DNA polymerase III (Pol III), a complex, multichain enzyme responsible for most of the replicative synthesis in bacteria; Pol III exhibits 3'-5' exonuclease proofreading activity. The beta chain is required for initiation of replication as well as for processivity of DNA replication.</text>
</comment>
<evidence type="ECO:0000256" key="3">
    <source>
        <dbReference type="ARBA" id="ARBA00021035"/>
    </source>
</evidence>
<dbReference type="PANTHER" id="PTHR30478">
    <property type="entry name" value="DNA POLYMERASE III SUBUNIT BETA"/>
    <property type="match status" value="1"/>
</dbReference>
<evidence type="ECO:0000259" key="13">
    <source>
        <dbReference type="Pfam" id="PF02768"/>
    </source>
</evidence>
<gene>
    <name evidence="14" type="ORF">J2S76_004221</name>
</gene>
<evidence type="ECO:0000259" key="12">
    <source>
        <dbReference type="Pfam" id="PF02767"/>
    </source>
</evidence>
<comment type="similarity">
    <text evidence="2 10">Belongs to the beta sliding clamp family.</text>
</comment>
<dbReference type="Proteomes" id="UP001238467">
    <property type="component" value="Unassembled WGS sequence"/>
</dbReference>
<dbReference type="InterPro" id="IPR022635">
    <property type="entry name" value="DNA_polIII_beta_C"/>
</dbReference>
<dbReference type="InterPro" id="IPR001001">
    <property type="entry name" value="DNA_polIII_beta"/>
</dbReference>
<dbReference type="InterPro" id="IPR046938">
    <property type="entry name" value="DNA_clamp_sf"/>
</dbReference>
<dbReference type="Gene3D" id="3.10.150.10">
    <property type="entry name" value="DNA Polymerase III, subunit A, domain 2"/>
    <property type="match status" value="3"/>
</dbReference>
<feature type="domain" description="DNA polymerase III beta sliding clamp C-terminal" evidence="13">
    <location>
        <begin position="251"/>
        <end position="372"/>
    </location>
</feature>
<dbReference type="SUPFAM" id="SSF55979">
    <property type="entry name" value="DNA clamp"/>
    <property type="match status" value="3"/>
</dbReference>
<comment type="subunit">
    <text evidence="10">Forms a ring-shaped head-to-tail homodimer around DNA.</text>
</comment>
<dbReference type="SMART" id="SM00480">
    <property type="entry name" value="POL3Bc"/>
    <property type="match status" value="1"/>
</dbReference>
<keyword evidence="7 10" id="KW-0235">DNA replication</keyword>
<proteinExistence type="inferred from homology"/>
<keyword evidence="15" id="KW-1185">Reference proteome</keyword>
<evidence type="ECO:0000256" key="7">
    <source>
        <dbReference type="ARBA" id="ARBA00022705"/>
    </source>
</evidence>
<evidence type="ECO:0000256" key="9">
    <source>
        <dbReference type="ARBA" id="ARBA00023125"/>
    </source>
</evidence>